<dbReference type="EMBL" id="JAVRHR010000001">
    <property type="protein sequence ID" value="MDT0605570.1"/>
    <property type="molecule type" value="Genomic_DNA"/>
</dbReference>
<evidence type="ECO:0000259" key="2">
    <source>
        <dbReference type="Pfam" id="PF07995"/>
    </source>
</evidence>
<keyword evidence="3" id="KW-0560">Oxidoreductase</keyword>
<comment type="caution">
    <text evidence="3">The sequence shown here is derived from an EMBL/GenBank/DDBJ whole genome shotgun (WGS) entry which is preliminary data.</text>
</comment>
<sequence length="392" mass="43980">MKPYTQAAILLLFVILASCEDEENQVLQFPEEISDDIPETIFAQGLVEIRTVATGFNIPWAIEVIDNEDFLCTDRTGKLYHYQNGELFSINNIPQSYSFTPANNLVLGGLMDISLHPEFSSNKLVYISYVANDQKLTVARFKLQGDNAENVEMIFKANGISVGSRISWENDTHFFVSVGMGGDPFPEPGAQDLLNDRGKIHRLMEDGRIPTDNPILSGTFEPSSIWSFGHRNPQGMHYDKTNQVLYSNEHGPLGGDELNVIIKGENYGWPLFSHGLNYNFSPVSFMTEIEALETTVLPIKYWGYDLRVSPSGLLKLEDSNFKSWNGSFLMGSLYPQNLLRYNPETDETEIVLEKVGRVRDVAQLPDGDLLISIDSRSPSPSDSGRILRLSPR</sequence>
<accession>A0ABU3A6V9</accession>
<dbReference type="Pfam" id="PF07995">
    <property type="entry name" value="GSDH"/>
    <property type="match status" value="1"/>
</dbReference>
<keyword evidence="4" id="KW-1185">Reference proteome</keyword>
<dbReference type="PANTHER" id="PTHR19328">
    <property type="entry name" value="HEDGEHOG-INTERACTING PROTEIN"/>
    <property type="match status" value="1"/>
</dbReference>
<dbReference type="InterPro" id="IPR011042">
    <property type="entry name" value="6-blade_b-propeller_TolB-like"/>
</dbReference>
<protein>
    <submittedName>
        <fullName evidence="3">PQQ-dependent sugar dehydrogenase</fullName>
        <ecNumber evidence="3">1.1.5.-</ecNumber>
    </submittedName>
</protein>
<feature type="domain" description="Glucose/Sorbosone dehydrogenase" evidence="2">
    <location>
        <begin position="57"/>
        <end position="376"/>
    </location>
</feature>
<dbReference type="PANTHER" id="PTHR19328:SF75">
    <property type="entry name" value="ALDOSE SUGAR DEHYDROGENASE YLII"/>
    <property type="match status" value="1"/>
</dbReference>
<dbReference type="PROSITE" id="PS51257">
    <property type="entry name" value="PROKAR_LIPOPROTEIN"/>
    <property type="match status" value="1"/>
</dbReference>
<feature type="region of interest" description="Disordered" evidence="1">
    <location>
        <begin position="373"/>
        <end position="392"/>
    </location>
</feature>
<gene>
    <name evidence="3" type="ORF">RM706_00925</name>
</gene>
<dbReference type="RefSeq" id="WP_311349141.1">
    <property type="nucleotide sequence ID" value="NZ_JAVRHR010000001.1"/>
</dbReference>
<dbReference type="Gene3D" id="2.120.10.30">
    <property type="entry name" value="TolB, C-terminal domain"/>
    <property type="match status" value="1"/>
</dbReference>
<dbReference type="SUPFAM" id="SSF50952">
    <property type="entry name" value="Soluble quinoprotein glucose dehydrogenase"/>
    <property type="match status" value="1"/>
</dbReference>
<feature type="compositionally biased region" description="Low complexity" evidence="1">
    <location>
        <begin position="373"/>
        <end position="386"/>
    </location>
</feature>
<evidence type="ECO:0000313" key="3">
    <source>
        <dbReference type="EMBL" id="MDT0605570.1"/>
    </source>
</evidence>
<proteinExistence type="predicted"/>
<dbReference type="InterPro" id="IPR011041">
    <property type="entry name" value="Quinoprot_gluc/sorb_DH_b-prop"/>
</dbReference>
<dbReference type="GO" id="GO:0016491">
    <property type="term" value="F:oxidoreductase activity"/>
    <property type="evidence" value="ECO:0007669"/>
    <property type="project" value="UniProtKB-KW"/>
</dbReference>
<organism evidence="3 4">
    <name type="scientific">Croceitalea rosinachiae</name>
    <dbReference type="NCBI Taxonomy" id="3075596"/>
    <lineage>
        <taxon>Bacteria</taxon>
        <taxon>Pseudomonadati</taxon>
        <taxon>Bacteroidota</taxon>
        <taxon>Flavobacteriia</taxon>
        <taxon>Flavobacteriales</taxon>
        <taxon>Flavobacteriaceae</taxon>
        <taxon>Croceitalea</taxon>
    </lineage>
</organism>
<dbReference type="Proteomes" id="UP001255246">
    <property type="component" value="Unassembled WGS sequence"/>
</dbReference>
<dbReference type="InterPro" id="IPR012938">
    <property type="entry name" value="Glc/Sorbosone_DH"/>
</dbReference>
<dbReference type="EC" id="1.1.5.-" evidence="3"/>
<reference evidence="3 4" key="1">
    <citation type="submission" date="2023-09" db="EMBL/GenBank/DDBJ databases">
        <authorList>
            <person name="Rey-Velasco X."/>
        </authorList>
    </citation>
    <scope>NUCLEOTIDE SEQUENCE [LARGE SCALE GENOMIC DNA]</scope>
    <source>
        <strain evidence="3 4">F388</strain>
    </source>
</reference>
<evidence type="ECO:0000313" key="4">
    <source>
        <dbReference type="Proteomes" id="UP001255246"/>
    </source>
</evidence>
<name>A0ABU3A6V9_9FLAO</name>
<evidence type="ECO:0000256" key="1">
    <source>
        <dbReference type="SAM" id="MobiDB-lite"/>
    </source>
</evidence>